<dbReference type="SMART" id="SM00448">
    <property type="entry name" value="REC"/>
    <property type="match status" value="1"/>
</dbReference>
<comment type="caution">
    <text evidence="9">The sequence shown here is derived from an EMBL/GenBank/DDBJ whole genome shotgun (WGS) entry which is preliminary data.</text>
</comment>
<dbReference type="PROSITE" id="PS00675">
    <property type="entry name" value="SIGMA54_INTERACT_1"/>
    <property type="match status" value="1"/>
</dbReference>
<sequence length="454" mass="50275">MSTPRHAPLLIVEDDLALQKQLKWSLDRFESATADDVASAVLQFRRHNPAVVTMDLGLPPDRDSVSEGFKCLEKLLELDPGVKVIVLTGQNDQDNALRAIRMGAYDFLAKPVDPDVLSLTVERAYRLYELQQENRRLQMQQSSDVFSGLVTRDPGMQRVCRMIEKVAPSDATVLLLGESGTGKEVLAQALHDASKRKGRFVAINCAAIPETLLESELFGYERGAFTGATKSTLGKIETANGGTLMLDEIGDLPLPLQAKLLRFLQERVIERVGGRQEIPIDVRVVGATHQDLKARIADGRFREDLYYRLAEIVVEIPPLRDRLGDAVLLAHAFARRFSTDMRRPAPTLSDDAVRALESHRWPGNVRELQNMLKRAVIMADEDRITAADLGLQAAAPSLADNGMLDLRTIRENAERQAVISALARTDGNIVKAAELLGVSRPTLYDLMSRLQVKS</sequence>
<evidence type="ECO:0000256" key="6">
    <source>
        <dbReference type="PROSITE-ProRule" id="PRU00169"/>
    </source>
</evidence>
<dbReference type="PRINTS" id="PR01590">
    <property type="entry name" value="HTHFIS"/>
</dbReference>
<evidence type="ECO:0000256" key="1">
    <source>
        <dbReference type="ARBA" id="ARBA00022741"/>
    </source>
</evidence>
<feature type="domain" description="Response regulatory" evidence="8">
    <location>
        <begin position="8"/>
        <end position="125"/>
    </location>
</feature>
<dbReference type="Pfam" id="PF25601">
    <property type="entry name" value="AAA_lid_14"/>
    <property type="match status" value="1"/>
</dbReference>
<reference evidence="9 10" key="1">
    <citation type="submission" date="2021-12" db="EMBL/GenBank/DDBJ databases">
        <title>Genome seq of P8.</title>
        <authorList>
            <person name="Seo T."/>
        </authorList>
    </citation>
    <scope>NUCLEOTIDE SEQUENCE [LARGE SCALE GENOMIC DNA]</scope>
    <source>
        <strain evidence="9 10">P8</strain>
    </source>
</reference>
<evidence type="ECO:0000256" key="2">
    <source>
        <dbReference type="ARBA" id="ARBA00022840"/>
    </source>
</evidence>
<gene>
    <name evidence="9" type="primary">prsR</name>
    <name evidence="9" type="ORF">LXT13_24400</name>
</gene>
<dbReference type="NCBIfam" id="TIGR02915">
    <property type="entry name" value="PEP_resp_reg"/>
    <property type="match status" value="1"/>
</dbReference>
<dbReference type="PROSITE" id="PS00688">
    <property type="entry name" value="SIGMA54_INTERACT_3"/>
    <property type="match status" value="1"/>
</dbReference>
<dbReference type="PROSITE" id="PS50045">
    <property type="entry name" value="SIGMA54_INTERACT_4"/>
    <property type="match status" value="1"/>
</dbReference>
<accession>A0ABS8XY04</accession>
<dbReference type="Gene3D" id="1.10.8.60">
    <property type="match status" value="1"/>
</dbReference>
<dbReference type="InterPro" id="IPR058031">
    <property type="entry name" value="AAA_lid_NorR"/>
</dbReference>
<dbReference type="InterPro" id="IPR002197">
    <property type="entry name" value="HTH_Fis"/>
</dbReference>
<keyword evidence="3" id="KW-0805">Transcription regulation</keyword>
<keyword evidence="6" id="KW-0597">Phosphoprotein</keyword>
<evidence type="ECO:0000313" key="9">
    <source>
        <dbReference type="EMBL" id="MCE4557537.1"/>
    </source>
</evidence>
<dbReference type="CDD" id="cd00009">
    <property type="entry name" value="AAA"/>
    <property type="match status" value="1"/>
</dbReference>
<dbReference type="EMBL" id="JAJTWU010000011">
    <property type="protein sequence ID" value="MCE4557537.1"/>
    <property type="molecule type" value="Genomic_DNA"/>
</dbReference>
<dbReference type="PROSITE" id="PS50110">
    <property type="entry name" value="RESPONSE_REGULATORY"/>
    <property type="match status" value="1"/>
</dbReference>
<keyword evidence="1" id="KW-0547">Nucleotide-binding</keyword>
<dbReference type="SUPFAM" id="SSF46689">
    <property type="entry name" value="Homeodomain-like"/>
    <property type="match status" value="1"/>
</dbReference>
<feature type="modified residue" description="4-aspartylphosphate" evidence="6">
    <location>
        <position position="55"/>
    </location>
</feature>
<dbReference type="RefSeq" id="WP_233374921.1">
    <property type="nucleotide sequence ID" value="NZ_JAJTWU010000011.1"/>
</dbReference>
<evidence type="ECO:0000256" key="3">
    <source>
        <dbReference type="ARBA" id="ARBA00023015"/>
    </source>
</evidence>
<dbReference type="InterPro" id="IPR001789">
    <property type="entry name" value="Sig_transdc_resp-reg_receiver"/>
</dbReference>
<organism evidence="9 10">
    <name type="scientific">Pelomonas cellulosilytica</name>
    <dbReference type="NCBI Taxonomy" id="2906762"/>
    <lineage>
        <taxon>Bacteria</taxon>
        <taxon>Pseudomonadati</taxon>
        <taxon>Pseudomonadota</taxon>
        <taxon>Betaproteobacteria</taxon>
        <taxon>Burkholderiales</taxon>
        <taxon>Sphaerotilaceae</taxon>
        <taxon>Roseateles</taxon>
    </lineage>
</organism>
<dbReference type="SMART" id="SM00382">
    <property type="entry name" value="AAA"/>
    <property type="match status" value="1"/>
</dbReference>
<dbReference type="InterPro" id="IPR002078">
    <property type="entry name" value="Sigma_54_int"/>
</dbReference>
<dbReference type="InterPro" id="IPR025944">
    <property type="entry name" value="Sigma_54_int_dom_CS"/>
</dbReference>
<protein>
    <submittedName>
        <fullName evidence="9">PEP-CTERM-box response regulator transcription factor</fullName>
    </submittedName>
</protein>
<keyword evidence="10" id="KW-1185">Reference proteome</keyword>
<dbReference type="Gene3D" id="3.40.50.2300">
    <property type="match status" value="1"/>
</dbReference>
<proteinExistence type="predicted"/>
<dbReference type="Pfam" id="PF02954">
    <property type="entry name" value="HTH_8"/>
    <property type="match status" value="1"/>
</dbReference>
<dbReference type="Gene3D" id="1.10.10.60">
    <property type="entry name" value="Homeodomain-like"/>
    <property type="match status" value="1"/>
</dbReference>
<keyword evidence="2" id="KW-0067">ATP-binding</keyword>
<dbReference type="SUPFAM" id="SSF52540">
    <property type="entry name" value="P-loop containing nucleoside triphosphate hydrolases"/>
    <property type="match status" value="1"/>
</dbReference>
<evidence type="ECO:0000259" key="8">
    <source>
        <dbReference type="PROSITE" id="PS50110"/>
    </source>
</evidence>
<dbReference type="Pfam" id="PF00158">
    <property type="entry name" value="Sigma54_activat"/>
    <property type="match status" value="1"/>
</dbReference>
<dbReference type="InterPro" id="IPR025662">
    <property type="entry name" value="Sigma_54_int_dom_ATP-bd_1"/>
</dbReference>
<dbReference type="InterPro" id="IPR003593">
    <property type="entry name" value="AAA+_ATPase"/>
</dbReference>
<evidence type="ECO:0000313" key="10">
    <source>
        <dbReference type="Proteomes" id="UP001200741"/>
    </source>
</evidence>
<dbReference type="SUPFAM" id="SSF52172">
    <property type="entry name" value="CheY-like"/>
    <property type="match status" value="1"/>
</dbReference>
<keyword evidence="5" id="KW-0804">Transcription</keyword>
<dbReference type="InterPro" id="IPR009057">
    <property type="entry name" value="Homeodomain-like_sf"/>
</dbReference>
<evidence type="ECO:0000259" key="7">
    <source>
        <dbReference type="PROSITE" id="PS50045"/>
    </source>
</evidence>
<dbReference type="Pfam" id="PF00072">
    <property type="entry name" value="Response_reg"/>
    <property type="match status" value="1"/>
</dbReference>
<dbReference type="PANTHER" id="PTHR32071:SF113">
    <property type="entry name" value="ALGINATE BIOSYNTHESIS TRANSCRIPTIONAL REGULATORY PROTEIN ALGB"/>
    <property type="match status" value="1"/>
</dbReference>
<dbReference type="PROSITE" id="PS00676">
    <property type="entry name" value="SIGMA54_INTERACT_2"/>
    <property type="match status" value="1"/>
</dbReference>
<dbReference type="Proteomes" id="UP001200741">
    <property type="component" value="Unassembled WGS sequence"/>
</dbReference>
<dbReference type="InterPro" id="IPR027417">
    <property type="entry name" value="P-loop_NTPase"/>
</dbReference>
<feature type="domain" description="Sigma-54 factor interaction" evidence="7">
    <location>
        <begin position="149"/>
        <end position="377"/>
    </location>
</feature>
<evidence type="ECO:0000256" key="5">
    <source>
        <dbReference type="ARBA" id="ARBA00023163"/>
    </source>
</evidence>
<keyword evidence="4" id="KW-0238">DNA-binding</keyword>
<name>A0ABS8XY04_9BURK</name>
<dbReference type="PANTHER" id="PTHR32071">
    <property type="entry name" value="TRANSCRIPTIONAL REGULATORY PROTEIN"/>
    <property type="match status" value="1"/>
</dbReference>
<evidence type="ECO:0000256" key="4">
    <source>
        <dbReference type="ARBA" id="ARBA00023125"/>
    </source>
</evidence>
<dbReference type="Gene3D" id="3.40.50.300">
    <property type="entry name" value="P-loop containing nucleotide triphosphate hydrolases"/>
    <property type="match status" value="1"/>
</dbReference>
<dbReference type="InterPro" id="IPR014264">
    <property type="entry name" value="PEP-CTERM_resp_reg"/>
</dbReference>
<dbReference type="InterPro" id="IPR011006">
    <property type="entry name" value="CheY-like_superfamily"/>
</dbReference>
<dbReference type="InterPro" id="IPR025943">
    <property type="entry name" value="Sigma_54_int_dom_ATP-bd_2"/>
</dbReference>